<proteinExistence type="inferred from homology"/>
<dbReference type="InterPro" id="IPR002018">
    <property type="entry name" value="CarbesteraseB"/>
</dbReference>
<dbReference type="AlphaFoldDB" id="A0AAU9TUN1"/>
<keyword evidence="9" id="KW-1185">Reference proteome</keyword>
<dbReference type="GO" id="GO:0052689">
    <property type="term" value="F:carboxylic ester hydrolase activity"/>
    <property type="evidence" value="ECO:0007669"/>
    <property type="project" value="UniProtKB-KW"/>
</dbReference>
<keyword evidence="4" id="KW-1015">Disulfide bond</keyword>
<dbReference type="InterPro" id="IPR019819">
    <property type="entry name" value="Carboxylesterase_B_CS"/>
</dbReference>
<keyword evidence="2" id="KW-0719">Serine esterase</keyword>
<comment type="similarity">
    <text evidence="1 6">Belongs to the type-B carboxylesterase/lipase family.</text>
</comment>
<dbReference type="InterPro" id="IPR029058">
    <property type="entry name" value="AB_hydrolase_fold"/>
</dbReference>
<dbReference type="EC" id="3.1.1.-" evidence="6"/>
<accession>A0AAU9TUN1</accession>
<reference evidence="8" key="1">
    <citation type="submission" date="2022-03" db="EMBL/GenBank/DDBJ databases">
        <authorList>
            <person name="Tunstrom K."/>
        </authorList>
    </citation>
    <scope>NUCLEOTIDE SEQUENCE</scope>
</reference>
<evidence type="ECO:0000313" key="9">
    <source>
        <dbReference type="Proteomes" id="UP001153954"/>
    </source>
</evidence>
<evidence type="ECO:0000256" key="2">
    <source>
        <dbReference type="ARBA" id="ARBA00022487"/>
    </source>
</evidence>
<dbReference type="InterPro" id="IPR019826">
    <property type="entry name" value="Carboxylesterase_B_AS"/>
</dbReference>
<evidence type="ECO:0000256" key="3">
    <source>
        <dbReference type="ARBA" id="ARBA00022801"/>
    </source>
</evidence>
<protein>
    <recommendedName>
        <fullName evidence="6">Carboxylic ester hydrolase</fullName>
        <ecNumber evidence="6">3.1.1.-</ecNumber>
    </recommendedName>
</protein>
<dbReference type="PANTHER" id="PTHR43142">
    <property type="entry name" value="CARBOXYLIC ESTER HYDROLASE"/>
    <property type="match status" value="1"/>
</dbReference>
<evidence type="ECO:0000259" key="7">
    <source>
        <dbReference type="Pfam" id="PF00135"/>
    </source>
</evidence>
<dbReference type="Gene3D" id="3.40.50.1820">
    <property type="entry name" value="alpha/beta hydrolase"/>
    <property type="match status" value="1"/>
</dbReference>
<organism evidence="8 9">
    <name type="scientific">Euphydryas editha</name>
    <name type="common">Edith's checkerspot</name>
    <dbReference type="NCBI Taxonomy" id="104508"/>
    <lineage>
        <taxon>Eukaryota</taxon>
        <taxon>Metazoa</taxon>
        <taxon>Ecdysozoa</taxon>
        <taxon>Arthropoda</taxon>
        <taxon>Hexapoda</taxon>
        <taxon>Insecta</taxon>
        <taxon>Pterygota</taxon>
        <taxon>Neoptera</taxon>
        <taxon>Endopterygota</taxon>
        <taxon>Lepidoptera</taxon>
        <taxon>Glossata</taxon>
        <taxon>Ditrysia</taxon>
        <taxon>Papilionoidea</taxon>
        <taxon>Nymphalidae</taxon>
        <taxon>Nymphalinae</taxon>
        <taxon>Euphydryas</taxon>
    </lineage>
</organism>
<feature type="domain" description="Carboxylesterase type B" evidence="7">
    <location>
        <begin position="3"/>
        <end position="516"/>
    </location>
</feature>
<evidence type="ECO:0000313" key="8">
    <source>
        <dbReference type="EMBL" id="CAH2091339.1"/>
    </source>
</evidence>
<keyword evidence="5" id="KW-0325">Glycoprotein</keyword>
<evidence type="ECO:0000256" key="5">
    <source>
        <dbReference type="ARBA" id="ARBA00023180"/>
    </source>
</evidence>
<dbReference type="Pfam" id="PF00135">
    <property type="entry name" value="COesterase"/>
    <property type="match status" value="1"/>
</dbReference>
<evidence type="ECO:0000256" key="1">
    <source>
        <dbReference type="ARBA" id="ARBA00005964"/>
    </source>
</evidence>
<dbReference type="PROSITE" id="PS00941">
    <property type="entry name" value="CARBOXYLESTERASE_B_2"/>
    <property type="match status" value="1"/>
</dbReference>
<comment type="caution">
    <text evidence="8">The sequence shown here is derived from an EMBL/GenBank/DDBJ whole genome shotgun (WGS) entry which is preliminary data.</text>
</comment>
<dbReference type="SUPFAM" id="SSF53474">
    <property type="entry name" value="alpha/beta-Hydrolases"/>
    <property type="match status" value="1"/>
</dbReference>
<sequence length="527" mass="59837">MIIVSIGQGKLKGRETKTDNGIAYYEFLGVPYAKPPIGNLRFQNPQPPEPWDGERDATAINENKICYQKYIAKGNLIGSEDCLYLNVYTPKLPDPNTDLLPVMVFIHGGGFNFGNGIVKQKLGPDYLIDNNVVVVTFNYRLGVLGFLSLDIPKARGNMGLKDQVQALKWVQSNIDKFGGDPNNVTIFGISAGSASVDYHLLSPLSKGLYHKAILQSGSSLNHWAINYEPKKFVENLLKNMGYDGSTRDEDAIYKFLITSPISVLTEAAYKGIGNLTSNRISFGFVPVIEKYFGDNEAMITDIPYKLFKEGRFNRVPVIEGFCNEEGYMTYLEKPHLTLDVVQNKNFVDHWAYEMEESDKNRFGRKFSEIYLKNIQPEDDSNEVGMNFFADFDFIAGVKISGDMLAQKGVPVYFYEFTYEGKINFYKQNFGIIHKGAIHADDMGYIFKFPFSKLADTKDKEVRTNICKMWTNFAKTSTPTPDDVPIPWSNYTEDSPLYLKIGDQFTMKTGYEPKKMAIYKEIYDKYMK</sequence>
<dbReference type="PANTHER" id="PTHR43142:SF1">
    <property type="entry name" value="CARBOXYLIC ESTER HYDROLASE"/>
    <property type="match status" value="1"/>
</dbReference>
<dbReference type="Proteomes" id="UP001153954">
    <property type="component" value="Unassembled WGS sequence"/>
</dbReference>
<evidence type="ECO:0000256" key="6">
    <source>
        <dbReference type="RuleBase" id="RU361235"/>
    </source>
</evidence>
<name>A0AAU9TUN1_EUPED</name>
<gene>
    <name evidence="8" type="ORF">EEDITHA_LOCUS7215</name>
</gene>
<dbReference type="EMBL" id="CAKOGL010000010">
    <property type="protein sequence ID" value="CAH2091339.1"/>
    <property type="molecule type" value="Genomic_DNA"/>
</dbReference>
<evidence type="ECO:0000256" key="4">
    <source>
        <dbReference type="ARBA" id="ARBA00023157"/>
    </source>
</evidence>
<keyword evidence="3 6" id="KW-0378">Hydrolase</keyword>
<dbReference type="PROSITE" id="PS00122">
    <property type="entry name" value="CARBOXYLESTERASE_B_1"/>
    <property type="match status" value="1"/>
</dbReference>